<dbReference type="Gene3D" id="1.25.10.10">
    <property type="entry name" value="Leucine-rich Repeat Variant"/>
    <property type="match status" value="2"/>
</dbReference>
<dbReference type="InterPro" id="IPR016024">
    <property type="entry name" value="ARM-type_fold"/>
</dbReference>
<dbReference type="InterPro" id="IPR011989">
    <property type="entry name" value="ARM-like"/>
</dbReference>
<dbReference type="GO" id="GO:0002244">
    <property type="term" value="P:hematopoietic progenitor cell differentiation"/>
    <property type="evidence" value="ECO:0000318"/>
    <property type="project" value="GO_Central"/>
</dbReference>
<dbReference type="GeneID" id="20216814"/>
<dbReference type="EnsemblMetazoa" id="HelroT87912">
    <property type="protein sequence ID" value="HelroP87912"/>
    <property type="gene ID" value="HelroG87912"/>
</dbReference>
<organism evidence="3 4">
    <name type="scientific">Helobdella robusta</name>
    <name type="common">Californian leech</name>
    <dbReference type="NCBI Taxonomy" id="6412"/>
    <lineage>
        <taxon>Eukaryota</taxon>
        <taxon>Metazoa</taxon>
        <taxon>Spiralia</taxon>
        <taxon>Lophotrochozoa</taxon>
        <taxon>Annelida</taxon>
        <taxon>Clitellata</taxon>
        <taxon>Hirudinea</taxon>
        <taxon>Rhynchobdellida</taxon>
        <taxon>Glossiphoniidae</taxon>
        <taxon>Helobdella</taxon>
    </lineage>
</organism>
<reference evidence="4" key="1">
    <citation type="submission" date="2012-12" db="EMBL/GenBank/DDBJ databases">
        <authorList>
            <person name="Hellsten U."/>
            <person name="Grimwood J."/>
            <person name="Chapman J.A."/>
            <person name="Shapiro H."/>
            <person name="Aerts A."/>
            <person name="Otillar R.P."/>
            <person name="Terry A.Y."/>
            <person name="Boore J.L."/>
            <person name="Simakov O."/>
            <person name="Marletaz F."/>
            <person name="Cho S.-J."/>
            <person name="Edsinger-Gonzales E."/>
            <person name="Havlak P."/>
            <person name="Kuo D.-H."/>
            <person name="Larsson T."/>
            <person name="Lv J."/>
            <person name="Arendt D."/>
            <person name="Savage R."/>
            <person name="Osoegawa K."/>
            <person name="de Jong P."/>
            <person name="Lindberg D.R."/>
            <person name="Seaver E.C."/>
            <person name="Weisblat D.A."/>
            <person name="Putnam N.H."/>
            <person name="Grigoriev I.V."/>
            <person name="Rokhsar D.S."/>
        </authorList>
    </citation>
    <scope>NUCLEOTIDE SEQUENCE</scope>
</reference>
<dbReference type="HOGENOM" id="CLU_039447_1_0_1"/>
<dbReference type="RefSeq" id="XP_009027884.1">
    <property type="nucleotide sequence ID" value="XM_009029636.1"/>
</dbReference>
<dbReference type="PANTHER" id="PTHR22895">
    <property type="entry name" value="ARMADILLO REPEAT-CONTAINING PROTEIN 6"/>
    <property type="match status" value="1"/>
</dbReference>
<protein>
    <recommendedName>
        <fullName evidence="5">Armadillo repeat-containing protein 6</fullName>
    </recommendedName>
</protein>
<dbReference type="OrthoDB" id="449062at2759"/>
<dbReference type="eggNOG" id="KOG4199">
    <property type="taxonomic scope" value="Eukaryota"/>
</dbReference>
<name>T1G6W7_HELRO</name>
<dbReference type="KEGG" id="hro:HELRODRAFT_87912"/>
<keyword evidence="4" id="KW-1185">Reference proteome</keyword>
<dbReference type="AlphaFoldDB" id="T1G6W7"/>
<dbReference type="STRING" id="6412.T1G6W7"/>
<dbReference type="SUPFAM" id="SSF48371">
    <property type="entry name" value="ARM repeat"/>
    <property type="match status" value="1"/>
</dbReference>
<dbReference type="Proteomes" id="UP000015101">
    <property type="component" value="Unassembled WGS sequence"/>
</dbReference>
<evidence type="ECO:0008006" key="5">
    <source>
        <dbReference type="Google" id="ProtNLM"/>
    </source>
</evidence>
<dbReference type="FunCoup" id="T1G6W7">
    <property type="interactions" value="1609"/>
</dbReference>
<reference evidence="2 4" key="2">
    <citation type="journal article" date="2013" name="Nature">
        <title>Insights into bilaterian evolution from three spiralian genomes.</title>
        <authorList>
            <person name="Simakov O."/>
            <person name="Marletaz F."/>
            <person name="Cho S.J."/>
            <person name="Edsinger-Gonzales E."/>
            <person name="Havlak P."/>
            <person name="Hellsten U."/>
            <person name="Kuo D.H."/>
            <person name="Larsson T."/>
            <person name="Lv J."/>
            <person name="Arendt D."/>
            <person name="Savage R."/>
            <person name="Osoegawa K."/>
            <person name="de Jong P."/>
            <person name="Grimwood J."/>
            <person name="Chapman J.A."/>
            <person name="Shapiro H."/>
            <person name="Aerts A."/>
            <person name="Otillar R.P."/>
            <person name="Terry A.Y."/>
            <person name="Boore J.L."/>
            <person name="Grigoriev I.V."/>
            <person name="Lindberg D.R."/>
            <person name="Seaver E.C."/>
            <person name="Weisblat D.A."/>
            <person name="Putnam N.H."/>
            <person name="Rokhsar D.S."/>
        </authorList>
    </citation>
    <scope>NUCLEOTIDE SEQUENCE</scope>
</reference>
<evidence type="ECO:0000313" key="3">
    <source>
        <dbReference type="EnsemblMetazoa" id="HelroP87912"/>
    </source>
</evidence>
<sequence>MGKYITQETFDNVVWENIKEFEMSSKEAVKDAVEQFLAQGVDLSKVLKDAKYYENQNDDSIKMEVQTIMDTLKNANQNFNDASLTKTLCNFKNICDTGLPERCLFSELGACKILMQLISFASKQVLLDALLETFAAYVNQQPDVVDEDDIKVFISLFQGSCQNIVDSVSCSELTFYSCYKRPYYYSWEIISLFLDETCNLVTHVCRVLCALVRDDDVRVPFGQSYQHALSICKDCLAIQILLNSLQTWKSDEKVCSEIFVCLSTLCVCEDICMQVSEANGIILVFDVFVNRLNTNKKSHLIKSGLQLLKCLCGSDKIKRQIMEYDGGAQMVVELMEQNISNPDICEIACLLIASLALRHAEHGRKMVQECNAQHVICKAMVKHLQAAPVQRACGMAIRNVISRNENLIDCFLELDVEILLRKALEIHKEKCRDEIVYALRDLRCSVQLREMWTGTGKNLNQ</sequence>
<evidence type="ECO:0000313" key="4">
    <source>
        <dbReference type="Proteomes" id="UP000015101"/>
    </source>
</evidence>
<dbReference type="InParanoid" id="T1G6W7"/>
<accession>T1G6W7</accession>
<gene>
    <name evidence="3" type="primary">20216814</name>
    <name evidence="2" type="ORF">HELRODRAFT_87912</name>
</gene>
<dbReference type="EMBL" id="AMQM01007170">
    <property type="status" value="NOT_ANNOTATED_CDS"/>
    <property type="molecule type" value="Genomic_DNA"/>
</dbReference>
<evidence type="ECO:0000256" key="1">
    <source>
        <dbReference type="ARBA" id="ARBA00022737"/>
    </source>
</evidence>
<dbReference type="EMBL" id="KB097579">
    <property type="protein sequence ID" value="ESN93929.1"/>
    <property type="molecule type" value="Genomic_DNA"/>
</dbReference>
<reference evidence="3" key="3">
    <citation type="submission" date="2015-06" db="UniProtKB">
        <authorList>
            <consortium name="EnsemblMetazoa"/>
        </authorList>
    </citation>
    <scope>IDENTIFICATION</scope>
</reference>
<keyword evidence="1" id="KW-0677">Repeat</keyword>
<dbReference type="CTD" id="20216814"/>
<proteinExistence type="predicted"/>
<evidence type="ECO:0000313" key="2">
    <source>
        <dbReference type="EMBL" id="ESN93929.1"/>
    </source>
</evidence>
<dbReference type="OMA" id="THKQPDL"/>
<dbReference type="PANTHER" id="PTHR22895:SF0">
    <property type="entry name" value="ARMADILLO REPEAT-CONTAINING PROTEIN 6"/>
    <property type="match status" value="1"/>
</dbReference>